<feature type="region of interest" description="Disordered" evidence="1">
    <location>
        <begin position="40"/>
        <end position="69"/>
    </location>
</feature>
<dbReference type="AlphaFoldDB" id="A0AA91G8G1"/>
<dbReference type="EMBL" id="JXLC01000021">
    <property type="protein sequence ID" value="OJG89943.1"/>
    <property type="molecule type" value="Genomic_DNA"/>
</dbReference>
<dbReference type="Proteomes" id="UP000183039">
    <property type="component" value="Unassembled WGS sequence"/>
</dbReference>
<evidence type="ECO:0000256" key="1">
    <source>
        <dbReference type="SAM" id="MobiDB-lite"/>
    </source>
</evidence>
<organism evidence="2 3">
    <name type="scientific">Enterococcus silesiacus</name>
    <dbReference type="NCBI Taxonomy" id="332949"/>
    <lineage>
        <taxon>Bacteria</taxon>
        <taxon>Bacillati</taxon>
        <taxon>Bacillota</taxon>
        <taxon>Bacilli</taxon>
        <taxon>Lactobacillales</taxon>
        <taxon>Enterococcaceae</taxon>
        <taxon>Enterococcus</taxon>
    </lineage>
</organism>
<comment type="caution">
    <text evidence="2">The sequence shown here is derived from an EMBL/GenBank/DDBJ whole genome shotgun (WGS) entry which is preliminary data.</text>
</comment>
<evidence type="ECO:0000313" key="2">
    <source>
        <dbReference type="EMBL" id="OJG89943.1"/>
    </source>
</evidence>
<gene>
    <name evidence="2" type="ORF">RV15_GL001509</name>
</gene>
<name>A0AA91G8G1_9ENTE</name>
<reference evidence="2 3" key="1">
    <citation type="submission" date="2014-12" db="EMBL/GenBank/DDBJ databases">
        <title>Draft genome sequences of 29 type strains of Enterococci.</title>
        <authorList>
            <person name="Zhong Z."/>
            <person name="Sun Z."/>
            <person name="Liu W."/>
            <person name="Zhang W."/>
            <person name="Zhang H."/>
        </authorList>
    </citation>
    <scope>NUCLEOTIDE SEQUENCE [LARGE SCALE GENOMIC DNA]</scope>
    <source>
        <strain evidence="2 3">DSM 22801</strain>
    </source>
</reference>
<accession>A0AA91G8G1</accession>
<evidence type="ECO:0000313" key="3">
    <source>
        <dbReference type="Proteomes" id="UP000183039"/>
    </source>
</evidence>
<sequence>MNAIVYNKVSLLEGEFMKKIVVSLLSILTLISLGACAENKKDTSKGSSETILTSNKEQSTEPTSSSLDKERSQAVFTAVLVEDAKKNETVDQSIRLVLNEVKAIEDPEKILGMMKNEGVILNVSTNQLADDVTEENLKAGDKVQFTLVDLPAMTMSIPPQVAGNSVVKVEKI</sequence>
<proteinExistence type="predicted"/>
<protein>
    <submittedName>
        <fullName evidence="2">Uncharacterized protein</fullName>
    </submittedName>
</protein>
<feature type="compositionally biased region" description="Polar residues" evidence="1">
    <location>
        <begin position="45"/>
        <end position="66"/>
    </location>
</feature>